<name>A0A8S3ZKQ0_9EUPU</name>
<evidence type="ECO:0000256" key="1">
    <source>
        <dbReference type="SAM" id="MobiDB-lite"/>
    </source>
</evidence>
<sequence length="380" mass="43647">MDLNSTYAPPINNACVPDIYNRLDADVIERTYCPLKSTLLKTRTIRVNLRYSAKSTTRTIRDAERFLMVEKSRVARELVRITQRLPTVVSLQAFDQSVKQSEHVHQHKRKSYMAAKNDDLVCHRCYVHHLPSKKQFYRFRTHKPPPAVLEARESYSITGHQPQHDQKMATKSSTSTSQNGAASFNSTDKNNYVSKDVNELSAHDQLRKPVDRFIPSVDAFKFLDRDKWGREVDQNLGDTPRLMPNELWKNFVKTMSSQYSKQLGIPTNTSRQQQSNDAFFREKSGGRRLSVVSGNKTREKSEQFSGNLRTSSSRMNIYRRPSVANEVQLNEMSHSHVHSTASAQDTNSHVSASRKATIIQDKFIFQISIKWPSEIFVCHP</sequence>
<accession>A0A8S3ZKQ0</accession>
<proteinExistence type="predicted"/>
<protein>
    <submittedName>
        <fullName evidence="2">Uncharacterized protein</fullName>
    </submittedName>
</protein>
<feature type="compositionally biased region" description="Polar residues" evidence="1">
    <location>
        <begin position="169"/>
        <end position="191"/>
    </location>
</feature>
<reference evidence="2" key="1">
    <citation type="submission" date="2021-04" db="EMBL/GenBank/DDBJ databases">
        <authorList>
            <consortium name="Molecular Ecology Group"/>
        </authorList>
    </citation>
    <scope>NUCLEOTIDE SEQUENCE</scope>
</reference>
<dbReference type="AlphaFoldDB" id="A0A8S3ZKQ0"/>
<dbReference type="EMBL" id="CAJHNH020002811">
    <property type="protein sequence ID" value="CAG5127826.1"/>
    <property type="molecule type" value="Genomic_DNA"/>
</dbReference>
<evidence type="ECO:0000313" key="2">
    <source>
        <dbReference type="EMBL" id="CAG5127826.1"/>
    </source>
</evidence>
<feature type="region of interest" description="Disordered" evidence="1">
    <location>
        <begin position="156"/>
        <end position="191"/>
    </location>
</feature>
<dbReference type="Proteomes" id="UP000678393">
    <property type="component" value="Unassembled WGS sequence"/>
</dbReference>
<evidence type="ECO:0000313" key="3">
    <source>
        <dbReference type="Proteomes" id="UP000678393"/>
    </source>
</evidence>
<gene>
    <name evidence="2" type="ORF">CUNI_LOCUS13384</name>
</gene>
<comment type="caution">
    <text evidence="2">The sequence shown here is derived from an EMBL/GenBank/DDBJ whole genome shotgun (WGS) entry which is preliminary data.</text>
</comment>
<keyword evidence="3" id="KW-1185">Reference proteome</keyword>
<dbReference type="OrthoDB" id="6062160at2759"/>
<organism evidence="2 3">
    <name type="scientific">Candidula unifasciata</name>
    <dbReference type="NCBI Taxonomy" id="100452"/>
    <lineage>
        <taxon>Eukaryota</taxon>
        <taxon>Metazoa</taxon>
        <taxon>Spiralia</taxon>
        <taxon>Lophotrochozoa</taxon>
        <taxon>Mollusca</taxon>
        <taxon>Gastropoda</taxon>
        <taxon>Heterobranchia</taxon>
        <taxon>Euthyneura</taxon>
        <taxon>Panpulmonata</taxon>
        <taxon>Eupulmonata</taxon>
        <taxon>Stylommatophora</taxon>
        <taxon>Helicina</taxon>
        <taxon>Helicoidea</taxon>
        <taxon>Geomitridae</taxon>
        <taxon>Candidula</taxon>
    </lineage>
</organism>
<feature type="region of interest" description="Disordered" evidence="1">
    <location>
        <begin position="290"/>
        <end position="309"/>
    </location>
</feature>